<gene>
    <name evidence="2" type="ORF">JYB65_09425</name>
</gene>
<dbReference type="Proteomes" id="UP000664545">
    <property type="component" value="Unassembled WGS sequence"/>
</dbReference>
<dbReference type="InterPro" id="IPR029002">
    <property type="entry name" value="PLPC/GPLD1"/>
</dbReference>
<evidence type="ECO:0000313" key="2">
    <source>
        <dbReference type="EMBL" id="MBN7773581.1"/>
    </source>
</evidence>
<dbReference type="EMBL" id="JAFJZZ010000003">
    <property type="protein sequence ID" value="MBN7773581.1"/>
    <property type="molecule type" value="Genomic_DNA"/>
</dbReference>
<name>A0A939D9B2_CLOAM</name>
<evidence type="ECO:0000259" key="1">
    <source>
        <dbReference type="Pfam" id="PF00882"/>
    </source>
</evidence>
<accession>A0A939D9B2</accession>
<dbReference type="Pfam" id="PF00882">
    <property type="entry name" value="Zn_dep_PLPC"/>
    <property type="match status" value="1"/>
</dbReference>
<comment type="caution">
    <text evidence="2">The sequence shown here is derived from an EMBL/GenBank/DDBJ whole genome shotgun (WGS) entry which is preliminary data.</text>
</comment>
<sequence>MYFFTHLAISKVLYQHFADEMVLDKRAFAFGNIKPDLPSSQRKHHTLENCIFDVYKYFNQLMDEEVSVVDFSVSLGEICHYVCDFFCYYHLDEKHYNKKLNHFLYELRLHFKLFQIQCKQKYQISAGKMEPRKDISSIILEMRKAYFSEPKSIKRDIDYAFLTAAWTCESIIYYLKYSPDLTKEAEPDFYPLLTAEGGSI</sequence>
<reference evidence="2" key="1">
    <citation type="submission" date="2021-02" db="EMBL/GenBank/DDBJ databases">
        <title>Abyssanaerobacter marinus gen.nov., sp., nov, anaerobic bacterium isolated from the Onnuri vent field of Indian Ocean and suggestion of Mogibacteriaceae fam. nov., and proposal of reclassification of ambiguous this family's genus member.</title>
        <authorList>
            <person name="Kim Y.J."/>
            <person name="Yang J.-A."/>
        </authorList>
    </citation>
    <scope>NUCLEOTIDE SEQUENCE</scope>
    <source>
        <strain evidence="2">DSM 2634</strain>
    </source>
</reference>
<dbReference type="RefSeq" id="WP_206582412.1">
    <property type="nucleotide sequence ID" value="NZ_JAFJZZ010000003.1"/>
</dbReference>
<feature type="domain" description="Phospholipase C/D" evidence="1">
    <location>
        <begin position="5"/>
        <end position="145"/>
    </location>
</feature>
<protein>
    <submittedName>
        <fullName evidence="2">Zinc dependent phospholipase C family protein</fullName>
    </submittedName>
</protein>
<proteinExistence type="predicted"/>
<keyword evidence="3" id="KW-1185">Reference proteome</keyword>
<dbReference type="AlphaFoldDB" id="A0A939D9B2"/>
<organism evidence="2 3">
    <name type="scientific">Clostridium aminobutyricum</name>
    <dbReference type="NCBI Taxonomy" id="33953"/>
    <lineage>
        <taxon>Bacteria</taxon>
        <taxon>Bacillati</taxon>
        <taxon>Bacillota</taxon>
        <taxon>Clostridia</taxon>
        <taxon>Eubacteriales</taxon>
        <taxon>Clostridiaceae</taxon>
        <taxon>Clostridium</taxon>
    </lineage>
</organism>
<evidence type="ECO:0000313" key="3">
    <source>
        <dbReference type="Proteomes" id="UP000664545"/>
    </source>
</evidence>